<accession>A0A150FRR4</accession>
<protein>
    <submittedName>
        <fullName evidence="2 3">D-proline reductase (Dithiol)</fullName>
        <ecNumber evidence="2">1.21.4.1</ecNumber>
    </submittedName>
</protein>
<reference evidence="2 4" key="1">
    <citation type="submission" date="2016-02" db="EMBL/GenBank/DDBJ databases">
        <title>Draft genome sequence for Clostridium paradoxum JW-YL-7.</title>
        <authorList>
            <person name="Utturkar S.M."/>
            <person name="Lancaster A."/>
            <person name="Poole F.L."/>
            <person name="Adams M.W."/>
            <person name="Brown S.D."/>
        </authorList>
    </citation>
    <scope>NUCLEOTIDE SEQUENCE [LARGE SCALE GENOMIC DNA]</scope>
    <source>
        <strain evidence="2 4">JW-YL-7</strain>
    </source>
</reference>
<dbReference type="InterPro" id="IPR031000">
    <property type="entry name" value="D_pro_red_PrdD"/>
</dbReference>
<dbReference type="Proteomes" id="UP000323392">
    <property type="component" value="Unassembled WGS sequence"/>
</dbReference>
<dbReference type="RefSeq" id="WP_066070886.1">
    <property type="nucleotide sequence ID" value="NZ_FRBG01000001.1"/>
</dbReference>
<proteinExistence type="predicted"/>
<keyword evidence="1 2" id="KW-0560">Oxidoreductase</keyword>
<evidence type="ECO:0000313" key="5">
    <source>
        <dbReference type="Proteomes" id="UP000323392"/>
    </source>
</evidence>
<keyword evidence="5" id="KW-1185">Reference proteome</keyword>
<sequence>MEKEIILRRLVIKAFHIEEVALGDKLSINDKKLVLDEKIAKDICKNEDLIENININIIPPRNHDIYVNSIMDIIPISTKVLGNLGEGITHTLTGVYVMLTGADVDKVQMAEFGSSEGILREKLKLNKAGTPGENDYIIHFDVTLKSGAMSSREYPLAAHRACDLFIQKIRDELKKLEAKYADSVHEYFDKIRPNGKKVLIIKQVAGQGTMYDNMLLPSEPSGFAGGKSIIDIGNVPIILSPNEYRDGAIRAMT</sequence>
<dbReference type="AlphaFoldDB" id="A0A150FRR4"/>
<name>A0A150FRR4_CLOPD</name>
<evidence type="ECO:0000313" key="3">
    <source>
        <dbReference type="EMBL" id="SHK39583.1"/>
    </source>
</evidence>
<dbReference type="EC" id="1.21.4.1" evidence="2"/>
<dbReference type="EMBL" id="LSFY01000001">
    <property type="protein sequence ID" value="KXZ40286.1"/>
    <property type="molecule type" value="Genomic_DNA"/>
</dbReference>
<dbReference type="Proteomes" id="UP000092605">
    <property type="component" value="Unassembled WGS sequence"/>
</dbReference>
<dbReference type="Pfam" id="PF09338">
    <property type="entry name" value="Gly_reductase"/>
    <property type="match status" value="1"/>
</dbReference>
<dbReference type="STRING" id="1121328.JWYL7_1361"/>
<evidence type="ECO:0000313" key="2">
    <source>
        <dbReference type="EMBL" id="KXZ40286.1"/>
    </source>
</evidence>
<dbReference type="NCBIfam" id="TIGR04482">
    <property type="entry name" value="D_pro_red_PrdD"/>
    <property type="match status" value="1"/>
</dbReference>
<evidence type="ECO:0000256" key="1">
    <source>
        <dbReference type="ARBA" id="ARBA00023002"/>
    </source>
</evidence>
<dbReference type="OrthoDB" id="3651437at2"/>
<dbReference type="GO" id="GO:0050002">
    <property type="term" value="F:D-proline reductase activity"/>
    <property type="evidence" value="ECO:0007669"/>
    <property type="project" value="UniProtKB-EC"/>
</dbReference>
<dbReference type="PATRIC" id="fig|1121328.3.peg.1370"/>
<evidence type="ECO:0000313" key="4">
    <source>
        <dbReference type="Proteomes" id="UP000092605"/>
    </source>
</evidence>
<comment type="caution">
    <text evidence="2">The sequence shown here is derived from an EMBL/GenBank/DDBJ whole genome shotgun (WGS) entry which is preliminary data.</text>
</comment>
<organism evidence="2 4">
    <name type="scientific">Alkalithermobacter thermoalcaliphilus JW-YL-7 = DSM 7308</name>
    <dbReference type="NCBI Taxonomy" id="1121328"/>
    <lineage>
        <taxon>Bacteria</taxon>
        <taxon>Bacillati</taxon>
        <taxon>Bacillota</taxon>
        <taxon>Clostridia</taxon>
        <taxon>Peptostreptococcales</taxon>
        <taxon>Tepidibacteraceae</taxon>
        <taxon>Alkalithermobacter</taxon>
    </lineage>
</organism>
<gene>
    <name evidence="2" type="ORF">JWYL7_1361</name>
    <name evidence="3" type="ORF">SAMN05661008_00160</name>
</gene>
<reference evidence="3 5" key="2">
    <citation type="submission" date="2016-11" db="EMBL/GenBank/DDBJ databases">
        <authorList>
            <person name="Varghese N."/>
            <person name="Submissions S."/>
        </authorList>
    </citation>
    <scope>NUCLEOTIDE SEQUENCE [LARGE SCALE GENOMIC DNA]</scope>
    <source>
        <strain evidence="3 5">DSM 7308</strain>
    </source>
</reference>
<dbReference type="InterPro" id="IPR015417">
    <property type="entry name" value="Gly_reductase_pB_sua/b"/>
</dbReference>
<dbReference type="EMBL" id="FRBG01000001">
    <property type="protein sequence ID" value="SHK39583.1"/>
    <property type="molecule type" value="Genomic_DNA"/>
</dbReference>